<keyword evidence="4" id="KW-0808">Transferase</keyword>
<feature type="domain" description="ArnT-like N-terminal" evidence="9">
    <location>
        <begin position="16"/>
        <end position="231"/>
    </location>
</feature>
<evidence type="ECO:0000313" key="11">
    <source>
        <dbReference type="Proteomes" id="UP000230108"/>
    </source>
</evidence>
<keyword evidence="3" id="KW-0328">Glycosyltransferase</keyword>
<dbReference type="PANTHER" id="PTHR33908:SF11">
    <property type="entry name" value="MEMBRANE PROTEIN"/>
    <property type="match status" value="1"/>
</dbReference>
<keyword evidence="5 8" id="KW-0812">Transmembrane</keyword>
<dbReference type="InterPro" id="IPR003342">
    <property type="entry name" value="ArnT-like_N"/>
</dbReference>
<feature type="transmembrane region" description="Helical" evidence="8">
    <location>
        <begin position="229"/>
        <end position="247"/>
    </location>
</feature>
<feature type="transmembrane region" description="Helical" evidence="8">
    <location>
        <begin position="133"/>
        <end position="149"/>
    </location>
</feature>
<dbReference type="GO" id="GO:0006493">
    <property type="term" value="P:protein O-linked glycosylation"/>
    <property type="evidence" value="ECO:0007669"/>
    <property type="project" value="InterPro"/>
</dbReference>
<organism evidence="10 11">
    <name type="scientific">Candidatus Roizmanbacteria bacterium CG_4_10_14_0_8_um_filter_39_9</name>
    <dbReference type="NCBI Taxonomy" id="1974829"/>
    <lineage>
        <taxon>Bacteria</taxon>
        <taxon>Candidatus Roizmaniibacteriota</taxon>
    </lineage>
</organism>
<evidence type="ECO:0000256" key="6">
    <source>
        <dbReference type="ARBA" id="ARBA00022989"/>
    </source>
</evidence>
<evidence type="ECO:0000256" key="7">
    <source>
        <dbReference type="ARBA" id="ARBA00023136"/>
    </source>
</evidence>
<dbReference type="GO" id="GO:0005886">
    <property type="term" value="C:plasma membrane"/>
    <property type="evidence" value="ECO:0007669"/>
    <property type="project" value="UniProtKB-SubCell"/>
</dbReference>
<evidence type="ECO:0000256" key="8">
    <source>
        <dbReference type="SAM" id="Phobius"/>
    </source>
</evidence>
<dbReference type="GO" id="GO:0016763">
    <property type="term" value="F:pentosyltransferase activity"/>
    <property type="evidence" value="ECO:0007669"/>
    <property type="project" value="TreeGrafter"/>
</dbReference>
<reference evidence="11" key="1">
    <citation type="submission" date="2017-09" db="EMBL/GenBank/DDBJ databases">
        <title>Depth-based differentiation of microbial function through sediment-hosted aquifers and enrichment of novel symbionts in the deep terrestrial subsurface.</title>
        <authorList>
            <person name="Probst A.J."/>
            <person name="Ladd B."/>
            <person name="Jarett J.K."/>
            <person name="Geller-Mcgrath D.E."/>
            <person name="Sieber C.M.K."/>
            <person name="Emerson J.B."/>
            <person name="Anantharaman K."/>
            <person name="Thomas B.C."/>
            <person name="Malmstrom R."/>
            <person name="Stieglmeier M."/>
            <person name="Klingl A."/>
            <person name="Woyke T."/>
            <person name="Ryan C.M."/>
            <person name="Banfield J.F."/>
        </authorList>
    </citation>
    <scope>NUCLEOTIDE SEQUENCE [LARGE SCALE GENOMIC DNA]</scope>
</reference>
<evidence type="ECO:0000256" key="2">
    <source>
        <dbReference type="ARBA" id="ARBA00022475"/>
    </source>
</evidence>
<gene>
    <name evidence="10" type="ORF">COY90_03300</name>
</gene>
<evidence type="ECO:0000256" key="3">
    <source>
        <dbReference type="ARBA" id="ARBA00022676"/>
    </source>
</evidence>
<feature type="transmembrane region" description="Helical" evidence="8">
    <location>
        <begin position="312"/>
        <end position="331"/>
    </location>
</feature>
<keyword evidence="6 8" id="KW-1133">Transmembrane helix</keyword>
<evidence type="ECO:0000256" key="4">
    <source>
        <dbReference type="ARBA" id="ARBA00022679"/>
    </source>
</evidence>
<evidence type="ECO:0000259" key="9">
    <source>
        <dbReference type="Pfam" id="PF02366"/>
    </source>
</evidence>
<feature type="transmembrane region" description="Helical" evidence="8">
    <location>
        <begin position="185"/>
        <end position="209"/>
    </location>
</feature>
<feature type="transmembrane region" description="Helical" evidence="8">
    <location>
        <begin position="105"/>
        <end position="126"/>
    </location>
</feature>
<evidence type="ECO:0000256" key="1">
    <source>
        <dbReference type="ARBA" id="ARBA00004651"/>
    </source>
</evidence>
<feature type="transmembrane region" description="Helical" evidence="8">
    <location>
        <begin position="288"/>
        <end position="306"/>
    </location>
</feature>
<sequence>MEKRKFSKLDIFLLTCICVVAIGMRLYKINAPLSDYHSWRQADTAAVARNYAKNGIDLLHPQYDDLSSIQSGQENPQGFRYVEFPIYNAIIAAEYIVAPFLPIEVYGRLTTIFFSLIIISIIYYLLLKEHSRLSAFIASLTYAIFPAFVFFSRVILPETPAIAFAFLAIFFSYRWSDGQSKNRLILLLASAFSMSISILIKPPVVFYLIPIVFLFFQTHKLDIWKKWEMYVYTLIVVAPFIAWRLFILKFPEGIPASDWLITSVNTYEGQKVIFMKPAFFRWIFYERINIMICGAYLTFFLLTGLVTKLKSYFLHSIFLAAMVYLFVFQGGNVQHEYYQRSYLRLLLCLSVWERRLS</sequence>
<feature type="transmembrane region" description="Helical" evidence="8">
    <location>
        <begin position="9"/>
        <end position="27"/>
    </location>
</feature>
<dbReference type="GO" id="GO:0000030">
    <property type="term" value="F:mannosyltransferase activity"/>
    <property type="evidence" value="ECO:0007669"/>
    <property type="project" value="InterPro"/>
</dbReference>
<comment type="subcellular location">
    <subcellularLocation>
        <location evidence="1">Cell membrane</location>
        <topology evidence="1">Multi-pass membrane protein</topology>
    </subcellularLocation>
</comment>
<keyword evidence="7 8" id="KW-0472">Membrane</keyword>
<dbReference type="EMBL" id="PFLF01000069">
    <property type="protein sequence ID" value="PIY68933.1"/>
    <property type="molecule type" value="Genomic_DNA"/>
</dbReference>
<evidence type="ECO:0000256" key="5">
    <source>
        <dbReference type="ARBA" id="ARBA00022692"/>
    </source>
</evidence>
<keyword evidence="2" id="KW-1003">Cell membrane</keyword>
<protein>
    <recommendedName>
        <fullName evidence="9">ArnT-like N-terminal domain-containing protein</fullName>
    </recommendedName>
</protein>
<dbReference type="PANTHER" id="PTHR33908">
    <property type="entry name" value="MANNOSYLTRANSFERASE YKCB-RELATED"/>
    <property type="match status" value="1"/>
</dbReference>
<dbReference type="AlphaFoldDB" id="A0A2M7QDJ2"/>
<accession>A0A2M7QDJ2</accession>
<dbReference type="Pfam" id="PF02366">
    <property type="entry name" value="PMT"/>
    <property type="match status" value="1"/>
</dbReference>
<name>A0A2M7QDJ2_9BACT</name>
<dbReference type="Proteomes" id="UP000230108">
    <property type="component" value="Unassembled WGS sequence"/>
</dbReference>
<comment type="caution">
    <text evidence="10">The sequence shown here is derived from an EMBL/GenBank/DDBJ whole genome shotgun (WGS) entry which is preliminary data.</text>
</comment>
<evidence type="ECO:0000313" key="10">
    <source>
        <dbReference type="EMBL" id="PIY68933.1"/>
    </source>
</evidence>
<dbReference type="GO" id="GO:0009103">
    <property type="term" value="P:lipopolysaccharide biosynthetic process"/>
    <property type="evidence" value="ECO:0007669"/>
    <property type="project" value="UniProtKB-ARBA"/>
</dbReference>
<dbReference type="InterPro" id="IPR050297">
    <property type="entry name" value="LipidA_mod_glycosyltrf_83"/>
</dbReference>
<proteinExistence type="predicted"/>